<sequence length="1030" mass="117469">MSKTSNTEIILERVSDAFYSLNRDLKIEYINNVTERLLQIKRENVVGQYIFDALPHKDLQKFVTRYKRALSEQEPIEFEEYFNNKWFEIRVFPSAEGLSVFFKDITQPKQEYEKMNYLANYDVLTDLPNRYFFNNYLNDKLQSLEVSIAVIFISMNKIEKVNDTFGHETGDQLIKQTAERLKRIVDILGFIARYSGNEFLVALEYRDEKEISSIIDQVMESVSSPFLINGFELKTSLSIGISQSPKDGQSVELLMKNAAFAMNRAKKASGSNFKFYSRNEGEGSIDSLKLEVELYKAIEQDQLFLHYQPKINLYTGKIVGVEALIRWEHPEWGLVTPGTFIPIAEETGLIIPIGEWALNVACKQNKIWQEQGFNTVVSVNLSAIQFNQPNLINKIEAVLKKTGLEPHFLEVEITEGMTADIDSTILMFQQLKKIGILISIDDFGTGFSSLSYLKYFPVDTLKIDQSFVRKLHNNPNDETIVKTIITMAHNLNLKVVAEGIETKEQLVFLQQHLCDEGQGFFLSKPLLANDLEQKRSNIEQFVGHHGIPRDLNEQMWMKELLEKAKRELQDTIRLQQGMIFKFKKINERFIHTLCDGELMYRFGIIPSQVIGKSLEEFLPHENAMEKTAVYNKAWEAEEFVTYEDELNGINYLATLRPIKKGGDVVEVIGSCIDITARKKAEKALMESEFKYRLIAENMTDIIMLLDINGKILYSSPSLANVIGSPLRSFVGESSFDLIHPEDKQSVIMGFQQVIKSITPARMEAHFLKANGNSVLFEGVCTPVLGKNGEPEHFIVVGRDITEKRITEEQLSKAEKLSIVGQLAAGVAHEVRNPLTSIKGFIQLLEQGSINKEYFEIIFKESEQIEEILNEFITLAKPQEIQLKKVNIQTIFNDVAILLKSEANLRNVQISQEFQPNIPQILCDMNQIKQVFINIVKNSIEAIPNGGFVKIEVYVEEGNLLMKIIDNGIGLSKERIKRLGEPYYSNKEKGTGLGLMLCYRIVRQHNGTIIVKSKENQGTTVEVRLPINTSQ</sequence>
<dbReference type="SUPFAM" id="SSF55874">
    <property type="entry name" value="ATPase domain of HSP90 chaperone/DNA topoisomerase II/histidine kinase"/>
    <property type="match status" value="1"/>
</dbReference>
<dbReference type="Gene3D" id="1.10.287.130">
    <property type="match status" value="1"/>
</dbReference>
<dbReference type="CDD" id="cd01948">
    <property type="entry name" value="EAL"/>
    <property type="match status" value="1"/>
</dbReference>
<dbReference type="Pfam" id="PF00989">
    <property type="entry name" value="PAS"/>
    <property type="match status" value="1"/>
</dbReference>
<dbReference type="SMART" id="SM00267">
    <property type="entry name" value="GGDEF"/>
    <property type="match status" value="1"/>
</dbReference>
<dbReference type="NCBIfam" id="TIGR00254">
    <property type="entry name" value="GGDEF"/>
    <property type="match status" value="1"/>
</dbReference>
<dbReference type="InterPro" id="IPR000014">
    <property type="entry name" value="PAS"/>
</dbReference>
<evidence type="ECO:0000256" key="4">
    <source>
        <dbReference type="ARBA" id="ARBA00022679"/>
    </source>
</evidence>
<dbReference type="SMART" id="SM00388">
    <property type="entry name" value="HisKA"/>
    <property type="match status" value="1"/>
</dbReference>
<keyword evidence="5" id="KW-0547">Nucleotide-binding</keyword>
<dbReference type="GO" id="GO:0006355">
    <property type="term" value="P:regulation of DNA-templated transcription"/>
    <property type="evidence" value="ECO:0007669"/>
    <property type="project" value="InterPro"/>
</dbReference>
<dbReference type="PRINTS" id="PR00344">
    <property type="entry name" value="BCTRLSENSOR"/>
</dbReference>
<evidence type="ECO:0000256" key="8">
    <source>
        <dbReference type="ARBA" id="ARBA00023012"/>
    </source>
</evidence>
<evidence type="ECO:0000256" key="7">
    <source>
        <dbReference type="ARBA" id="ARBA00022840"/>
    </source>
</evidence>
<dbReference type="InterPro" id="IPR036097">
    <property type="entry name" value="HisK_dim/P_sf"/>
</dbReference>
<evidence type="ECO:0000259" key="11">
    <source>
        <dbReference type="PROSITE" id="PS50113"/>
    </source>
</evidence>
<dbReference type="SMART" id="SM00091">
    <property type="entry name" value="PAS"/>
    <property type="match status" value="2"/>
</dbReference>
<evidence type="ECO:0000259" key="10">
    <source>
        <dbReference type="PROSITE" id="PS50112"/>
    </source>
</evidence>
<dbReference type="Gene3D" id="3.30.450.20">
    <property type="entry name" value="PAS domain"/>
    <property type="match status" value="3"/>
</dbReference>
<evidence type="ECO:0000256" key="2">
    <source>
        <dbReference type="ARBA" id="ARBA00012438"/>
    </source>
</evidence>
<dbReference type="Pfam" id="PF00512">
    <property type="entry name" value="HisKA"/>
    <property type="match status" value="1"/>
</dbReference>
<feature type="domain" description="PAS" evidence="10">
    <location>
        <begin position="687"/>
        <end position="757"/>
    </location>
</feature>
<dbReference type="SUPFAM" id="SSF47384">
    <property type="entry name" value="Homodimeric domain of signal transducing histidine kinase"/>
    <property type="match status" value="1"/>
</dbReference>
<dbReference type="InterPro" id="IPR029787">
    <property type="entry name" value="Nucleotide_cyclase"/>
</dbReference>
<evidence type="ECO:0000259" key="13">
    <source>
        <dbReference type="PROSITE" id="PS50887"/>
    </source>
</evidence>
<evidence type="ECO:0000313" key="15">
    <source>
        <dbReference type="Proteomes" id="UP000548423"/>
    </source>
</evidence>
<dbReference type="PROSITE" id="PS50112">
    <property type="entry name" value="PAS"/>
    <property type="match status" value="2"/>
</dbReference>
<dbReference type="InterPro" id="IPR003594">
    <property type="entry name" value="HATPase_dom"/>
</dbReference>
<dbReference type="PANTHER" id="PTHR44757:SF2">
    <property type="entry name" value="BIOFILM ARCHITECTURE MAINTENANCE PROTEIN MBAA"/>
    <property type="match status" value="1"/>
</dbReference>
<dbReference type="InterPro" id="IPR043128">
    <property type="entry name" value="Rev_trsase/Diguanyl_cyclase"/>
</dbReference>
<dbReference type="InterPro" id="IPR003661">
    <property type="entry name" value="HisK_dim/P_dom"/>
</dbReference>
<dbReference type="Pfam" id="PF00990">
    <property type="entry name" value="GGDEF"/>
    <property type="match status" value="1"/>
</dbReference>
<evidence type="ECO:0000259" key="9">
    <source>
        <dbReference type="PROSITE" id="PS50109"/>
    </source>
</evidence>
<dbReference type="InterPro" id="IPR052155">
    <property type="entry name" value="Biofilm_reg_signaling"/>
</dbReference>
<dbReference type="SUPFAM" id="SSF55785">
    <property type="entry name" value="PYP-like sensor domain (PAS domain)"/>
    <property type="match status" value="3"/>
</dbReference>
<dbReference type="Proteomes" id="UP000548423">
    <property type="component" value="Unassembled WGS sequence"/>
</dbReference>
<dbReference type="InterPro" id="IPR000700">
    <property type="entry name" value="PAS-assoc_C"/>
</dbReference>
<reference evidence="15" key="2">
    <citation type="submission" date="2020-08" db="EMBL/GenBank/DDBJ databases">
        <title>The Agave Microbiome: Exploring the role of microbial communities in plant adaptations to desert environments.</title>
        <authorList>
            <person name="Partida-Martinez L.P."/>
        </authorList>
    </citation>
    <scope>NUCLEOTIDE SEQUENCE [LARGE SCALE GENOMIC DNA]</scope>
    <source>
        <strain evidence="15">AT2.8</strain>
    </source>
</reference>
<feature type="domain" description="PAS" evidence="10">
    <location>
        <begin position="3"/>
        <end position="73"/>
    </location>
</feature>
<dbReference type="GO" id="GO:0005524">
    <property type="term" value="F:ATP binding"/>
    <property type="evidence" value="ECO:0007669"/>
    <property type="project" value="UniProtKB-KW"/>
</dbReference>
<evidence type="ECO:0000313" key="14">
    <source>
        <dbReference type="EMBL" id="NYE08418.1"/>
    </source>
</evidence>
<dbReference type="Pfam" id="PF00563">
    <property type="entry name" value="EAL"/>
    <property type="match status" value="1"/>
</dbReference>
<dbReference type="SUPFAM" id="SSF55073">
    <property type="entry name" value="Nucleotide cyclase"/>
    <property type="match status" value="1"/>
</dbReference>
<name>A0A852TMQ0_9BACI</name>
<dbReference type="PROSITE" id="PS50113">
    <property type="entry name" value="PAC"/>
    <property type="match status" value="1"/>
</dbReference>
<keyword evidence="6" id="KW-0418">Kinase</keyword>
<keyword evidence="8" id="KW-0902">Two-component regulatory system</keyword>
<dbReference type="InterPro" id="IPR013656">
    <property type="entry name" value="PAS_4"/>
</dbReference>
<dbReference type="Gene3D" id="3.30.565.10">
    <property type="entry name" value="Histidine kinase-like ATPase, C-terminal domain"/>
    <property type="match status" value="1"/>
</dbReference>
<evidence type="ECO:0000256" key="6">
    <source>
        <dbReference type="ARBA" id="ARBA00022777"/>
    </source>
</evidence>
<dbReference type="NCBIfam" id="TIGR00229">
    <property type="entry name" value="sensory_box"/>
    <property type="match status" value="2"/>
</dbReference>
<dbReference type="InterPro" id="IPR035965">
    <property type="entry name" value="PAS-like_dom_sf"/>
</dbReference>
<keyword evidence="3" id="KW-0597">Phosphoprotein</keyword>
<dbReference type="Pfam" id="PF08448">
    <property type="entry name" value="PAS_4"/>
    <property type="match status" value="2"/>
</dbReference>
<dbReference type="InterPro" id="IPR001633">
    <property type="entry name" value="EAL_dom"/>
</dbReference>
<dbReference type="SMART" id="SM00052">
    <property type="entry name" value="EAL"/>
    <property type="match status" value="1"/>
</dbReference>
<dbReference type="CDD" id="cd00130">
    <property type="entry name" value="PAS"/>
    <property type="match status" value="2"/>
</dbReference>
<feature type="domain" description="Histidine kinase" evidence="9">
    <location>
        <begin position="825"/>
        <end position="1028"/>
    </location>
</feature>
<dbReference type="PROSITE" id="PS50887">
    <property type="entry name" value="GGDEF"/>
    <property type="match status" value="1"/>
</dbReference>
<dbReference type="PROSITE" id="PS50109">
    <property type="entry name" value="HIS_KIN"/>
    <property type="match status" value="1"/>
</dbReference>
<dbReference type="PANTHER" id="PTHR44757">
    <property type="entry name" value="DIGUANYLATE CYCLASE DGCP"/>
    <property type="match status" value="1"/>
</dbReference>
<dbReference type="InterPro" id="IPR004358">
    <property type="entry name" value="Sig_transdc_His_kin-like_C"/>
</dbReference>
<dbReference type="AlphaFoldDB" id="A0A852TMQ0"/>
<evidence type="ECO:0000256" key="1">
    <source>
        <dbReference type="ARBA" id="ARBA00000085"/>
    </source>
</evidence>
<dbReference type="InterPro" id="IPR013767">
    <property type="entry name" value="PAS_fold"/>
</dbReference>
<dbReference type="CDD" id="cd00082">
    <property type="entry name" value="HisKA"/>
    <property type="match status" value="1"/>
</dbReference>
<accession>A0A852TMQ0</accession>
<proteinExistence type="predicted"/>
<comment type="caution">
    <text evidence="14">The sequence shown here is derived from an EMBL/GenBank/DDBJ whole genome shotgun (WGS) entry which is preliminary data.</text>
</comment>
<dbReference type="SUPFAM" id="SSF141868">
    <property type="entry name" value="EAL domain-like"/>
    <property type="match status" value="1"/>
</dbReference>
<dbReference type="Pfam" id="PF02518">
    <property type="entry name" value="HATPase_c"/>
    <property type="match status" value="1"/>
</dbReference>
<dbReference type="SMART" id="SM00086">
    <property type="entry name" value="PAC"/>
    <property type="match status" value="1"/>
</dbReference>
<gene>
    <name evidence="14" type="ORF">F4694_005262</name>
</gene>
<dbReference type="InterPro" id="IPR000160">
    <property type="entry name" value="GGDEF_dom"/>
</dbReference>
<feature type="domain" description="EAL" evidence="12">
    <location>
        <begin position="287"/>
        <end position="539"/>
    </location>
</feature>
<evidence type="ECO:0000259" key="12">
    <source>
        <dbReference type="PROSITE" id="PS50883"/>
    </source>
</evidence>
<dbReference type="EMBL" id="JACCBX010000013">
    <property type="protein sequence ID" value="NYE08418.1"/>
    <property type="molecule type" value="Genomic_DNA"/>
</dbReference>
<feature type="domain" description="GGDEF" evidence="13">
    <location>
        <begin position="146"/>
        <end position="278"/>
    </location>
</feature>
<dbReference type="CDD" id="cd01949">
    <property type="entry name" value="GGDEF"/>
    <property type="match status" value="1"/>
</dbReference>
<protein>
    <recommendedName>
        <fullName evidence="2">histidine kinase</fullName>
        <ecNumber evidence="2">2.7.13.3</ecNumber>
    </recommendedName>
</protein>
<feature type="domain" description="PAC" evidence="11">
    <location>
        <begin position="760"/>
        <end position="812"/>
    </location>
</feature>
<dbReference type="GO" id="GO:0000155">
    <property type="term" value="F:phosphorelay sensor kinase activity"/>
    <property type="evidence" value="ECO:0007669"/>
    <property type="project" value="InterPro"/>
</dbReference>
<dbReference type="Gene3D" id="3.30.70.270">
    <property type="match status" value="1"/>
</dbReference>
<dbReference type="PROSITE" id="PS50883">
    <property type="entry name" value="EAL"/>
    <property type="match status" value="1"/>
</dbReference>
<dbReference type="Gene3D" id="3.20.20.450">
    <property type="entry name" value="EAL domain"/>
    <property type="match status" value="1"/>
</dbReference>
<dbReference type="InterPro" id="IPR005467">
    <property type="entry name" value="His_kinase_dom"/>
</dbReference>
<evidence type="ECO:0000256" key="3">
    <source>
        <dbReference type="ARBA" id="ARBA00022553"/>
    </source>
</evidence>
<dbReference type="InterPro" id="IPR001610">
    <property type="entry name" value="PAC"/>
</dbReference>
<reference evidence="15" key="1">
    <citation type="submission" date="2020-07" db="EMBL/GenBank/DDBJ databases">
        <authorList>
            <person name="Partida-Martinez L."/>
            <person name="Huntemann M."/>
            <person name="Clum A."/>
            <person name="Wang J."/>
            <person name="Palaniappan K."/>
            <person name="Ritter S."/>
            <person name="Chen I.-M."/>
            <person name="Stamatis D."/>
            <person name="Reddy T."/>
            <person name="O'Malley R."/>
            <person name="Daum C."/>
            <person name="Shapiro N."/>
            <person name="Ivanova N."/>
            <person name="Kyrpides N."/>
            <person name="Woyke T."/>
        </authorList>
    </citation>
    <scope>NUCLEOTIDE SEQUENCE [LARGE SCALE GENOMIC DNA]</scope>
    <source>
        <strain evidence="15">AT2.8</strain>
    </source>
</reference>
<keyword evidence="4" id="KW-0808">Transferase</keyword>
<dbReference type="FunFam" id="3.20.20.450:FF:000001">
    <property type="entry name" value="Cyclic di-GMP phosphodiesterase yahA"/>
    <property type="match status" value="1"/>
</dbReference>
<keyword evidence="7" id="KW-0067">ATP-binding</keyword>
<organism evidence="14 15">
    <name type="scientific">Neobacillus niacini</name>
    <dbReference type="NCBI Taxonomy" id="86668"/>
    <lineage>
        <taxon>Bacteria</taxon>
        <taxon>Bacillati</taxon>
        <taxon>Bacillota</taxon>
        <taxon>Bacilli</taxon>
        <taxon>Bacillales</taxon>
        <taxon>Bacillaceae</taxon>
        <taxon>Neobacillus</taxon>
    </lineage>
</organism>
<dbReference type="SMART" id="SM00387">
    <property type="entry name" value="HATPase_c"/>
    <property type="match status" value="1"/>
</dbReference>
<dbReference type="EC" id="2.7.13.3" evidence="2"/>
<evidence type="ECO:0000256" key="5">
    <source>
        <dbReference type="ARBA" id="ARBA00022741"/>
    </source>
</evidence>
<comment type="catalytic activity">
    <reaction evidence="1">
        <text>ATP + protein L-histidine = ADP + protein N-phospho-L-histidine.</text>
        <dbReference type="EC" id="2.7.13.3"/>
    </reaction>
</comment>
<dbReference type="InterPro" id="IPR036890">
    <property type="entry name" value="HATPase_C_sf"/>
</dbReference>
<dbReference type="InterPro" id="IPR035919">
    <property type="entry name" value="EAL_sf"/>
</dbReference>